<feature type="region of interest" description="Disordered" evidence="1">
    <location>
        <begin position="134"/>
        <end position="158"/>
    </location>
</feature>
<dbReference type="Proteomes" id="UP000219356">
    <property type="component" value="Unassembled WGS sequence"/>
</dbReference>
<dbReference type="EMBL" id="OBEK01000003">
    <property type="protein sequence ID" value="SNZ14510.1"/>
    <property type="molecule type" value="Genomic_DNA"/>
</dbReference>
<dbReference type="RefSeq" id="WP_097042481.1">
    <property type="nucleotide sequence ID" value="NZ_OBEK01000003.1"/>
</dbReference>
<gene>
    <name evidence="2" type="ORF">SAMN05421503_2432</name>
</gene>
<name>A0A285NYF3_9BACI</name>
<evidence type="ECO:0000256" key="1">
    <source>
        <dbReference type="SAM" id="MobiDB-lite"/>
    </source>
</evidence>
<sequence>MSKVELNVLFKKIQKDDKKEVVEFHVLGDELPSFQELFQLVGSVVVIEVEGNEAGGINAEFKSLQVDAKKTPLKFNVSGGNEDKLNKLYSLAGRNVNILIEPSQMSIDEFLDAAEEHEGVEYTVENDGSVAVPDNQLSFEDIPTGEDGDTAHDDDALN</sequence>
<accession>A0A285NYF3</accession>
<organism evidence="2 3">
    <name type="scientific">Terribacillus aidingensis</name>
    <dbReference type="NCBI Taxonomy" id="586416"/>
    <lineage>
        <taxon>Bacteria</taxon>
        <taxon>Bacillati</taxon>
        <taxon>Bacillota</taxon>
        <taxon>Bacilli</taxon>
        <taxon>Bacillales</taxon>
        <taxon>Bacillaceae</taxon>
        <taxon>Terribacillus</taxon>
    </lineage>
</organism>
<proteinExistence type="predicted"/>
<evidence type="ECO:0000313" key="2">
    <source>
        <dbReference type="EMBL" id="SNZ14510.1"/>
    </source>
</evidence>
<keyword evidence="3" id="KW-1185">Reference proteome</keyword>
<feature type="compositionally biased region" description="Basic and acidic residues" evidence="1">
    <location>
        <begin position="149"/>
        <end position="158"/>
    </location>
</feature>
<reference evidence="3" key="1">
    <citation type="submission" date="2017-09" db="EMBL/GenBank/DDBJ databases">
        <authorList>
            <person name="Varghese N."/>
            <person name="Submissions S."/>
        </authorList>
    </citation>
    <scope>NUCLEOTIDE SEQUENCE [LARGE SCALE GENOMIC DNA]</scope>
    <source>
        <strain evidence="3">CGMCC 1.8913</strain>
    </source>
</reference>
<evidence type="ECO:0000313" key="3">
    <source>
        <dbReference type="Proteomes" id="UP000219356"/>
    </source>
</evidence>
<dbReference type="AlphaFoldDB" id="A0A285NYF3"/>
<protein>
    <submittedName>
        <fullName evidence="2">Uncharacterized protein</fullName>
    </submittedName>
</protein>
<dbReference type="OrthoDB" id="2864498at2"/>